<dbReference type="EMBL" id="JAMLDY010000005">
    <property type="protein sequence ID" value="MCP3734250.1"/>
    <property type="molecule type" value="Genomic_DNA"/>
</dbReference>
<dbReference type="InterPro" id="IPR040079">
    <property type="entry name" value="Glutathione_S-Trfase"/>
</dbReference>
<dbReference type="PANTHER" id="PTHR44051:SF8">
    <property type="entry name" value="GLUTATHIONE S-TRANSFERASE GSTA"/>
    <property type="match status" value="1"/>
</dbReference>
<dbReference type="Proteomes" id="UP001139486">
    <property type="component" value="Unassembled WGS sequence"/>
</dbReference>
<dbReference type="SFLD" id="SFLDG01150">
    <property type="entry name" value="Main.1:_Beta-like"/>
    <property type="match status" value="1"/>
</dbReference>
<evidence type="ECO:0000259" key="3">
    <source>
        <dbReference type="PROSITE" id="PS50405"/>
    </source>
</evidence>
<dbReference type="InterPro" id="IPR004046">
    <property type="entry name" value="GST_C"/>
</dbReference>
<comment type="caution">
    <text evidence="4">The sequence shown here is derived from an EMBL/GenBank/DDBJ whole genome shotgun (WGS) entry which is preliminary data.</text>
</comment>
<protein>
    <submittedName>
        <fullName evidence="4">Glutathione S-transferase N-terminal domain-containing protein</fullName>
    </submittedName>
</protein>
<dbReference type="Pfam" id="PF02798">
    <property type="entry name" value="GST_N"/>
    <property type="match status" value="1"/>
</dbReference>
<feature type="domain" description="GST N-terminal" evidence="2">
    <location>
        <begin position="1"/>
        <end position="78"/>
    </location>
</feature>
<dbReference type="RefSeq" id="WP_254288259.1">
    <property type="nucleotide sequence ID" value="NZ_JAMLDY010000005.1"/>
</dbReference>
<accession>A0A9X2HY92</accession>
<evidence type="ECO:0000259" key="2">
    <source>
        <dbReference type="PROSITE" id="PS50404"/>
    </source>
</evidence>
<reference evidence="4" key="1">
    <citation type="submission" date="2022-05" db="EMBL/GenBank/DDBJ databases">
        <title>Sphingomonas sp. strain RP10 Genome sequencing and assembly.</title>
        <authorList>
            <person name="Kim I."/>
        </authorList>
    </citation>
    <scope>NUCLEOTIDE SEQUENCE</scope>
    <source>
        <strain evidence="4">RP10</strain>
    </source>
</reference>
<dbReference type="CDD" id="cd03057">
    <property type="entry name" value="GST_N_Beta"/>
    <property type="match status" value="1"/>
</dbReference>
<evidence type="ECO:0000313" key="5">
    <source>
        <dbReference type="Proteomes" id="UP001139486"/>
    </source>
</evidence>
<organism evidence="4 5">
    <name type="scientific">Sphingomonas liriopis</name>
    <dbReference type="NCBI Taxonomy" id="2949094"/>
    <lineage>
        <taxon>Bacteria</taxon>
        <taxon>Pseudomonadati</taxon>
        <taxon>Pseudomonadota</taxon>
        <taxon>Alphaproteobacteria</taxon>
        <taxon>Sphingomonadales</taxon>
        <taxon>Sphingomonadaceae</taxon>
        <taxon>Sphingomonas</taxon>
    </lineage>
</organism>
<feature type="domain" description="GST C-terminal" evidence="3">
    <location>
        <begin position="83"/>
        <end position="205"/>
    </location>
</feature>
<dbReference type="InterPro" id="IPR036282">
    <property type="entry name" value="Glutathione-S-Trfase_C_sf"/>
</dbReference>
<sequence>MTITLYHHRGACSLAPLVALGESGLDYRLSVVNLAGDRAEYLRVNPAGKVPALTIGDELLTENLAILYRIAAMAPAARLFPDDAVEASRQLSLMAWFGSTLHILRRQIRMPLRFTADKEAQAKLVADGRPKMWDALQDLERRLGDREWFGGARFGVADAYALVFYDWGLADGFAMAELPALTRWKGRMLERPAVRAALRENAGPLHAEVAEQPA</sequence>
<gene>
    <name evidence="4" type="ORF">M9979_05085</name>
</gene>
<dbReference type="Pfam" id="PF00043">
    <property type="entry name" value="GST_C"/>
    <property type="match status" value="1"/>
</dbReference>
<dbReference type="SFLD" id="SFLDS00019">
    <property type="entry name" value="Glutathione_Transferase_(cytos"/>
    <property type="match status" value="1"/>
</dbReference>
<dbReference type="Gene3D" id="1.20.1050.10">
    <property type="match status" value="1"/>
</dbReference>
<dbReference type="AlphaFoldDB" id="A0A9X2HY92"/>
<dbReference type="PROSITE" id="PS50405">
    <property type="entry name" value="GST_CTER"/>
    <property type="match status" value="1"/>
</dbReference>
<dbReference type="InterPro" id="IPR010987">
    <property type="entry name" value="Glutathione-S-Trfase_C-like"/>
</dbReference>
<proteinExistence type="inferred from homology"/>
<dbReference type="Gene3D" id="3.40.30.10">
    <property type="entry name" value="Glutaredoxin"/>
    <property type="match status" value="1"/>
</dbReference>
<dbReference type="PROSITE" id="PS50404">
    <property type="entry name" value="GST_NTER"/>
    <property type="match status" value="1"/>
</dbReference>
<dbReference type="SUPFAM" id="SSF52833">
    <property type="entry name" value="Thioredoxin-like"/>
    <property type="match status" value="1"/>
</dbReference>
<dbReference type="SUPFAM" id="SSF47616">
    <property type="entry name" value="GST C-terminal domain-like"/>
    <property type="match status" value="1"/>
</dbReference>
<keyword evidence="5" id="KW-1185">Reference proteome</keyword>
<evidence type="ECO:0000313" key="4">
    <source>
        <dbReference type="EMBL" id="MCP3734250.1"/>
    </source>
</evidence>
<evidence type="ECO:0000256" key="1">
    <source>
        <dbReference type="RuleBase" id="RU003494"/>
    </source>
</evidence>
<comment type="similarity">
    <text evidence="1">Belongs to the GST superfamily.</text>
</comment>
<dbReference type="PANTHER" id="PTHR44051">
    <property type="entry name" value="GLUTATHIONE S-TRANSFERASE-RELATED"/>
    <property type="match status" value="1"/>
</dbReference>
<name>A0A9X2HY92_9SPHN</name>
<dbReference type="InterPro" id="IPR004045">
    <property type="entry name" value="Glutathione_S-Trfase_N"/>
</dbReference>
<dbReference type="SFLD" id="SFLDG00358">
    <property type="entry name" value="Main_(cytGST)"/>
    <property type="match status" value="1"/>
</dbReference>
<dbReference type="InterPro" id="IPR036249">
    <property type="entry name" value="Thioredoxin-like_sf"/>
</dbReference>